<keyword evidence="1" id="KW-1003">Cell membrane</keyword>
<dbReference type="Gene3D" id="3.40.50.2000">
    <property type="entry name" value="Glycogen Phosphorylase B"/>
    <property type="match status" value="2"/>
</dbReference>
<dbReference type="EMBL" id="CAEZWT010000021">
    <property type="protein sequence ID" value="CAB4666243.1"/>
    <property type="molecule type" value="Genomic_DNA"/>
</dbReference>
<evidence type="ECO:0000313" key="13">
    <source>
        <dbReference type="EMBL" id="CAB4755440.1"/>
    </source>
</evidence>
<dbReference type="Pfam" id="PF03033">
    <property type="entry name" value="Glyco_transf_28"/>
    <property type="match status" value="1"/>
</dbReference>
<dbReference type="PANTHER" id="PTHR21015">
    <property type="entry name" value="UDP-N-ACETYLGLUCOSAMINE--N-ACETYLMURAMYL-(PENTAPEPTIDE) PYROPHOSPHORYL-UNDECAPRENOL N-ACETYLGLUCOSAMINE TRANSFERASE 1"/>
    <property type="match status" value="1"/>
</dbReference>
<evidence type="ECO:0000256" key="9">
    <source>
        <dbReference type="ARBA" id="ARBA00023316"/>
    </source>
</evidence>
<keyword evidence="4" id="KW-0808">Transferase</keyword>
<evidence type="ECO:0000313" key="15">
    <source>
        <dbReference type="EMBL" id="CAB4916794.1"/>
    </source>
</evidence>
<dbReference type="InterPro" id="IPR004276">
    <property type="entry name" value="GlycoTrans_28_N"/>
</dbReference>
<dbReference type="AlphaFoldDB" id="A0A6J6M0Y2"/>
<keyword evidence="7" id="KW-0472">Membrane</keyword>
<evidence type="ECO:0000256" key="8">
    <source>
        <dbReference type="ARBA" id="ARBA00023306"/>
    </source>
</evidence>
<evidence type="ECO:0000256" key="2">
    <source>
        <dbReference type="ARBA" id="ARBA00022618"/>
    </source>
</evidence>
<gene>
    <name evidence="12" type="ORF">UFOPK2289_00855</name>
    <name evidence="13" type="ORF">UFOPK2822_01093</name>
    <name evidence="14" type="ORF">UFOPK3346_00497</name>
    <name evidence="15" type="ORF">UFOPK3670_00413</name>
    <name evidence="16" type="ORF">UFOPK4308_00173</name>
</gene>
<dbReference type="InterPro" id="IPR006009">
    <property type="entry name" value="GlcNAc_MurG"/>
</dbReference>
<evidence type="ECO:0000313" key="16">
    <source>
        <dbReference type="EMBL" id="CAB5052496.1"/>
    </source>
</evidence>
<dbReference type="GO" id="GO:0008360">
    <property type="term" value="P:regulation of cell shape"/>
    <property type="evidence" value="ECO:0007669"/>
    <property type="project" value="UniProtKB-KW"/>
</dbReference>
<evidence type="ECO:0000256" key="1">
    <source>
        <dbReference type="ARBA" id="ARBA00022475"/>
    </source>
</evidence>
<dbReference type="EMBL" id="CAEZZC010000015">
    <property type="protein sequence ID" value="CAB4755440.1"/>
    <property type="molecule type" value="Genomic_DNA"/>
</dbReference>
<dbReference type="SUPFAM" id="SSF53756">
    <property type="entry name" value="UDP-Glycosyltransferase/glycogen phosphorylase"/>
    <property type="match status" value="1"/>
</dbReference>
<feature type="domain" description="Glycosyl transferase family 28 C-terminal" evidence="11">
    <location>
        <begin position="199"/>
        <end position="342"/>
    </location>
</feature>
<evidence type="ECO:0000256" key="4">
    <source>
        <dbReference type="ARBA" id="ARBA00022679"/>
    </source>
</evidence>
<dbReference type="EMBL" id="CAFBMV010000002">
    <property type="protein sequence ID" value="CAB4916794.1"/>
    <property type="molecule type" value="Genomic_DNA"/>
</dbReference>
<feature type="domain" description="Glycosyltransferase family 28 N-terminal" evidence="10">
    <location>
        <begin position="8"/>
        <end position="140"/>
    </location>
</feature>
<reference evidence="12" key="1">
    <citation type="submission" date="2020-05" db="EMBL/GenBank/DDBJ databases">
        <authorList>
            <person name="Chiriac C."/>
            <person name="Salcher M."/>
            <person name="Ghai R."/>
            <person name="Kavagutti S V."/>
        </authorList>
    </citation>
    <scope>NUCLEOTIDE SEQUENCE</scope>
</reference>
<keyword evidence="9" id="KW-0961">Cell wall biogenesis/degradation</keyword>
<evidence type="ECO:0000313" key="14">
    <source>
        <dbReference type="EMBL" id="CAB4861565.1"/>
    </source>
</evidence>
<evidence type="ECO:0000256" key="7">
    <source>
        <dbReference type="ARBA" id="ARBA00023136"/>
    </source>
</evidence>
<dbReference type="GO" id="GO:0051301">
    <property type="term" value="P:cell division"/>
    <property type="evidence" value="ECO:0007669"/>
    <property type="project" value="UniProtKB-KW"/>
</dbReference>
<evidence type="ECO:0000313" key="12">
    <source>
        <dbReference type="EMBL" id="CAB4666243.1"/>
    </source>
</evidence>
<accession>A0A6J6M0Y2</accession>
<dbReference type="GO" id="GO:0050511">
    <property type="term" value="F:undecaprenyldiphospho-muramoylpentapeptide beta-N-acetylglucosaminyltransferase activity"/>
    <property type="evidence" value="ECO:0007669"/>
    <property type="project" value="InterPro"/>
</dbReference>
<evidence type="ECO:0000256" key="5">
    <source>
        <dbReference type="ARBA" id="ARBA00022960"/>
    </source>
</evidence>
<evidence type="ECO:0000259" key="11">
    <source>
        <dbReference type="Pfam" id="PF04101"/>
    </source>
</evidence>
<keyword evidence="3" id="KW-0328">Glycosyltransferase</keyword>
<dbReference type="EMBL" id="CAFBQL010000001">
    <property type="protein sequence ID" value="CAB5052496.1"/>
    <property type="molecule type" value="Genomic_DNA"/>
</dbReference>
<dbReference type="GO" id="GO:0005975">
    <property type="term" value="P:carbohydrate metabolic process"/>
    <property type="evidence" value="ECO:0007669"/>
    <property type="project" value="InterPro"/>
</dbReference>
<dbReference type="GO" id="GO:0009252">
    <property type="term" value="P:peptidoglycan biosynthetic process"/>
    <property type="evidence" value="ECO:0007669"/>
    <property type="project" value="UniProtKB-KW"/>
</dbReference>
<proteinExistence type="inferred from homology"/>
<keyword evidence="6" id="KW-0573">Peptidoglycan synthesis</keyword>
<sequence>MTHLGKTIVFAGGGTAGHIEPALAVARGWRSDHPQDECIFLGTDSGLEKSLIPAAGFALSTIPKVPMPRKLELSTLLFPARFIRSIFAAKRVIANKDLVVGFGGYVSAPAYLAAAISRVPIVIHDANSTIGWANKLGALFTSHLAVSQRVDSGKFMNATVTGLPLRQDVELSVQASRLDWAQARSDARQRMGWNAHEPTLLILGGSQGSVFMNQVIAKSLDALQKRGFQVIHSVGQKNLLPQNQGGYKATNYINDVASAYLGADVVIARSGAVTCAEFGALGKMAIFVPLPIGNGEQSKNADFLVKESRAIVVKQEEFTSQWLETNIDRALKQSKDLPQESMWNDLASVEKICQMMREAMSNGADR</sequence>
<evidence type="ECO:0000256" key="6">
    <source>
        <dbReference type="ARBA" id="ARBA00022984"/>
    </source>
</evidence>
<dbReference type="HAMAP" id="MF_00033">
    <property type="entry name" value="MurG"/>
    <property type="match status" value="1"/>
</dbReference>
<dbReference type="InterPro" id="IPR007235">
    <property type="entry name" value="Glyco_trans_28_C"/>
</dbReference>
<dbReference type="EMBL" id="CAFBLE010000003">
    <property type="protein sequence ID" value="CAB4861565.1"/>
    <property type="molecule type" value="Genomic_DNA"/>
</dbReference>
<evidence type="ECO:0000259" key="10">
    <source>
        <dbReference type="Pfam" id="PF03033"/>
    </source>
</evidence>
<evidence type="ECO:0000256" key="3">
    <source>
        <dbReference type="ARBA" id="ARBA00022676"/>
    </source>
</evidence>
<protein>
    <submittedName>
        <fullName evidence="12">Unannotated protein</fullName>
    </submittedName>
</protein>
<keyword evidence="8" id="KW-0131">Cell cycle</keyword>
<name>A0A6J6M0Y2_9ZZZZ</name>
<dbReference type="Pfam" id="PF04101">
    <property type="entry name" value="Glyco_tran_28_C"/>
    <property type="match status" value="1"/>
</dbReference>
<dbReference type="PANTHER" id="PTHR21015:SF22">
    <property type="entry name" value="GLYCOSYLTRANSFERASE"/>
    <property type="match status" value="1"/>
</dbReference>
<keyword evidence="2" id="KW-0132">Cell division</keyword>
<dbReference type="CDD" id="cd03785">
    <property type="entry name" value="GT28_MurG"/>
    <property type="match status" value="1"/>
</dbReference>
<keyword evidence="5" id="KW-0133">Cell shape</keyword>
<dbReference type="GO" id="GO:0071555">
    <property type="term" value="P:cell wall organization"/>
    <property type="evidence" value="ECO:0007669"/>
    <property type="project" value="UniProtKB-KW"/>
</dbReference>
<organism evidence="12">
    <name type="scientific">freshwater metagenome</name>
    <dbReference type="NCBI Taxonomy" id="449393"/>
    <lineage>
        <taxon>unclassified sequences</taxon>
        <taxon>metagenomes</taxon>
        <taxon>ecological metagenomes</taxon>
    </lineage>
</organism>